<dbReference type="EC" id="3.4.24.-" evidence="3"/>
<keyword evidence="2 3" id="KW-0645">Protease</keyword>
<proteinExistence type="predicted"/>
<keyword evidence="2 3" id="KW-0862">Zinc</keyword>
<dbReference type="GO" id="GO:0004222">
    <property type="term" value="F:metalloendopeptidase activity"/>
    <property type="evidence" value="ECO:0007669"/>
    <property type="project" value="UniProtKB-UniRule"/>
</dbReference>
<dbReference type="EMBL" id="CATQJL010000001">
    <property type="protein sequence ID" value="CAJ0590245.1"/>
    <property type="molecule type" value="Genomic_DNA"/>
</dbReference>
<comment type="caution">
    <text evidence="6">The sequence shown here is derived from an EMBL/GenBank/DDBJ whole genome shotgun (WGS) entry which is preliminary data.</text>
</comment>
<evidence type="ECO:0000256" key="1">
    <source>
        <dbReference type="ARBA" id="ARBA00023157"/>
    </source>
</evidence>
<comment type="cofactor">
    <cofactor evidence="2 3">
        <name>Zn(2+)</name>
        <dbReference type="ChEBI" id="CHEBI:29105"/>
    </cofactor>
    <text evidence="2 3">Binds 1 zinc ion per subunit.</text>
</comment>
<dbReference type="InterPro" id="IPR024079">
    <property type="entry name" value="MetalloPept_cat_dom_sf"/>
</dbReference>
<name>A0AA36GK19_CYLNA</name>
<keyword evidence="2 3" id="KW-0378">Hydrolase</keyword>
<feature type="region of interest" description="Disordered" evidence="4">
    <location>
        <begin position="267"/>
        <end position="289"/>
    </location>
</feature>
<sequence>MYATHTVALCLLALVLCAEPKEADETNVNATEHIRSKRLALHPSQWALHLWPGGVVPYEIAPHYTEWEKSVILSGMAEFPKHTCITFRPRTKSDKYYLAINKYYDLERCFSYIGRQTTYLFRTDEGNVETRMKLDPSCLTVNGRGTVMHELMHIIGFYHEHQRDDRDPRVTGSSSHYNYKVYPRASTYYMGAYDPKSIMHYNFPGIVYPRTYFSPTDILRINTLYRCPQATTTMESPTTTSTPSTTTPAATRPTTRTTRLLWFKTSPSATTTRPSPTTTTPTTTTTRTTRLTVTPTTRISRPIWFEAARTAKTKPWWATELTTTAKTPTTKPWWVTTTTKAPTTKPWWVTTKGSGPMWWTTTSSSKMSKGDEEQLDSNGILRRM</sequence>
<dbReference type="Pfam" id="PF01400">
    <property type="entry name" value="Astacin"/>
    <property type="match status" value="1"/>
</dbReference>
<evidence type="ECO:0000313" key="7">
    <source>
        <dbReference type="Proteomes" id="UP001176961"/>
    </source>
</evidence>
<feature type="signal peptide" evidence="3">
    <location>
        <begin position="1"/>
        <end position="23"/>
    </location>
</feature>
<organism evidence="6 7">
    <name type="scientific">Cylicocyclus nassatus</name>
    <name type="common">Nematode worm</name>
    <dbReference type="NCBI Taxonomy" id="53992"/>
    <lineage>
        <taxon>Eukaryota</taxon>
        <taxon>Metazoa</taxon>
        <taxon>Ecdysozoa</taxon>
        <taxon>Nematoda</taxon>
        <taxon>Chromadorea</taxon>
        <taxon>Rhabditida</taxon>
        <taxon>Rhabditina</taxon>
        <taxon>Rhabditomorpha</taxon>
        <taxon>Strongyloidea</taxon>
        <taxon>Strongylidae</taxon>
        <taxon>Cylicocyclus</taxon>
    </lineage>
</organism>
<evidence type="ECO:0000256" key="3">
    <source>
        <dbReference type="RuleBase" id="RU361183"/>
    </source>
</evidence>
<dbReference type="SUPFAM" id="SSF55486">
    <property type="entry name" value="Metalloproteases ('zincins'), catalytic domain"/>
    <property type="match status" value="1"/>
</dbReference>
<accession>A0AA36GK19</accession>
<keyword evidence="1" id="KW-1015">Disulfide bond</keyword>
<feature type="region of interest" description="Disordered" evidence="4">
    <location>
        <begin position="361"/>
        <end position="384"/>
    </location>
</feature>
<dbReference type="GO" id="GO:0006508">
    <property type="term" value="P:proteolysis"/>
    <property type="evidence" value="ECO:0007669"/>
    <property type="project" value="UniProtKB-KW"/>
</dbReference>
<reference evidence="6" key="1">
    <citation type="submission" date="2023-07" db="EMBL/GenBank/DDBJ databases">
        <authorList>
            <consortium name="CYATHOMIX"/>
        </authorList>
    </citation>
    <scope>NUCLEOTIDE SEQUENCE</scope>
    <source>
        <strain evidence="6">N/A</strain>
    </source>
</reference>
<keyword evidence="3" id="KW-0732">Signal</keyword>
<evidence type="ECO:0000256" key="4">
    <source>
        <dbReference type="SAM" id="MobiDB-lite"/>
    </source>
</evidence>
<feature type="binding site" evidence="2">
    <location>
        <position position="153"/>
    </location>
    <ligand>
        <name>Zn(2+)</name>
        <dbReference type="ChEBI" id="CHEBI:29105"/>
        <note>catalytic</note>
    </ligand>
</feature>
<keyword evidence="2 3" id="KW-0482">Metalloprotease</keyword>
<dbReference type="PRINTS" id="PR00480">
    <property type="entry name" value="ASTACIN"/>
</dbReference>
<dbReference type="AlphaFoldDB" id="A0AA36GK19"/>
<feature type="binding site" evidence="2">
    <location>
        <position position="159"/>
    </location>
    <ligand>
        <name>Zn(2+)</name>
        <dbReference type="ChEBI" id="CHEBI:29105"/>
        <note>catalytic</note>
    </ligand>
</feature>
<evidence type="ECO:0000259" key="5">
    <source>
        <dbReference type="PROSITE" id="PS51864"/>
    </source>
</evidence>
<keyword evidence="2 3" id="KW-0479">Metal-binding</keyword>
<evidence type="ECO:0000313" key="6">
    <source>
        <dbReference type="EMBL" id="CAJ0590245.1"/>
    </source>
</evidence>
<dbReference type="InterPro" id="IPR006026">
    <property type="entry name" value="Peptidase_Metallo"/>
</dbReference>
<dbReference type="SMART" id="SM00235">
    <property type="entry name" value="ZnMc"/>
    <property type="match status" value="1"/>
</dbReference>
<dbReference type="GO" id="GO:0008270">
    <property type="term" value="F:zinc ion binding"/>
    <property type="evidence" value="ECO:0007669"/>
    <property type="project" value="UniProtKB-UniRule"/>
</dbReference>
<dbReference type="Proteomes" id="UP001176961">
    <property type="component" value="Unassembled WGS sequence"/>
</dbReference>
<comment type="caution">
    <text evidence="2">Lacks conserved residue(s) required for the propagation of feature annotation.</text>
</comment>
<evidence type="ECO:0000256" key="2">
    <source>
        <dbReference type="PROSITE-ProRule" id="PRU01211"/>
    </source>
</evidence>
<protein>
    <recommendedName>
        <fullName evidence="3">Metalloendopeptidase</fullName>
        <ecNumber evidence="3">3.4.24.-</ecNumber>
    </recommendedName>
</protein>
<dbReference type="PROSITE" id="PS51864">
    <property type="entry name" value="ASTACIN"/>
    <property type="match status" value="1"/>
</dbReference>
<feature type="chain" id="PRO_5041482109" description="Metalloendopeptidase" evidence="3">
    <location>
        <begin position="24"/>
        <end position="384"/>
    </location>
</feature>
<dbReference type="InterPro" id="IPR001506">
    <property type="entry name" value="Peptidase_M12A"/>
</dbReference>
<feature type="region of interest" description="Disordered" evidence="4">
    <location>
        <begin position="232"/>
        <end position="253"/>
    </location>
</feature>
<feature type="binding site" evidence="2">
    <location>
        <position position="149"/>
    </location>
    <ligand>
        <name>Zn(2+)</name>
        <dbReference type="ChEBI" id="CHEBI:29105"/>
        <note>catalytic</note>
    </ligand>
</feature>
<dbReference type="Gene3D" id="3.40.390.10">
    <property type="entry name" value="Collagenase (Catalytic Domain)"/>
    <property type="match status" value="1"/>
</dbReference>
<dbReference type="PANTHER" id="PTHR10127">
    <property type="entry name" value="DISCOIDIN, CUB, EGF, LAMININ , AND ZINC METALLOPROTEASE DOMAIN CONTAINING"/>
    <property type="match status" value="1"/>
</dbReference>
<keyword evidence="7" id="KW-1185">Reference proteome</keyword>
<gene>
    <name evidence="6" type="ORF">CYNAS_LOCUS2228</name>
</gene>
<feature type="active site" evidence="2">
    <location>
        <position position="150"/>
    </location>
</feature>
<feature type="domain" description="Peptidase M12A" evidence="5">
    <location>
        <begin position="40"/>
        <end position="228"/>
    </location>
</feature>
<dbReference type="PANTHER" id="PTHR10127:SF795">
    <property type="entry name" value="METALLOENDOPEPTIDASE-RELATED"/>
    <property type="match status" value="1"/>
</dbReference>